<feature type="region of interest" description="Disordered" evidence="1">
    <location>
        <begin position="1"/>
        <end position="105"/>
    </location>
</feature>
<feature type="compositionally biased region" description="Basic residues" evidence="1">
    <location>
        <begin position="62"/>
        <end position="80"/>
    </location>
</feature>
<comment type="caution">
    <text evidence="2">The sequence shown here is derived from an EMBL/GenBank/DDBJ whole genome shotgun (WGS) entry which is preliminary data.</text>
</comment>
<gene>
    <name evidence="2" type="ORF">PACLA_8A070556</name>
</gene>
<dbReference type="Proteomes" id="UP001152795">
    <property type="component" value="Unassembled WGS sequence"/>
</dbReference>
<sequence length="105" mass="11160">MNSRRVVGDADSDETTGSDEFILCENDGMSMESGNSADESKMDELNETGSSNQGESNVRSGGRGRGRGRGRSCGRGHGNSRGRGQNRGQNLAPEEDSDQIESCQS</sequence>
<keyword evidence="3" id="KW-1185">Reference proteome</keyword>
<accession>A0A6S7K1I2</accession>
<dbReference type="AlphaFoldDB" id="A0A6S7K1I2"/>
<proteinExistence type="predicted"/>
<organism evidence="2 3">
    <name type="scientific">Paramuricea clavata</name>
    <name type="common">Red gorgonian</name>
    <name type="synonym">Violescent sea-whip</name>
    <dbReference type="NCBI Taxonomy" id="317549"/>
    <lineage>
        <taxon>Eukaryota</taxon>
        <taxon>Metazoa</taxon>
        <taxon>Cnidaria</taxon>
        <taxon>Anthozoa</taxon>
        <taxon>Octocorallia</taxon>
        <taxon>Malacalcyonacea</taxon>
        <taxon>Plexauridae</taxon>
        <taxon>Paramuricea</taxon>
    </lineage>
</organism>
<name>A0A6S7K1I2_PARCT</name>
<evidence type="ECO:0000256" key="1">
    <source>
        <dbReference type="SAM" id="MobiDB-lite"/>
    </source>
</evidence>
<evidence type="ECO:0000313" key="3">
    <source>
        <dbReference type="Proteomes" id="UP001152795"/>
    </source>
</evidence>
<evidence type="ECO:0000313" key="2">
    <source>
        <dbReference type="EMBL" id="CAB4022292.1"/>
    </source>
</evidence>
<protein>
    <submittedName>
        <fullName evidence="2">Uncharacterized protein</fullName>
    </submittedName>
</protein>
<dbReference type="EMBL" id="CACRXK020011905">
    <property type="protein sequence ID" value="CAB4022292.1"/>
    <property type="molecule type" value="Genomic_DNA"/>
</dbReference>
<reference evidence="2" key="1">
    <citation type="submission" date="2020-04" db="EMBL/GenBank/DDBJ databases">
        <authorList>
            <person name="Alioto T."/>
            <person name="Alioto T."/>
            <person name="Gomez Garrido J."/>
        </authorList>
    </citation>
    <scope>NUCLEOTIDE SEQUENCE</scope>
    <source>
        <strain evidence="2">A484AB</strain>
    </source>
</reference>